<dbReference type="OrthoDB" id="114360at2759"/>
<accession>A0A2P4XPS4</accession>
<dbReference type="EMBL" id="NCKW01008954">
    <property type="protein sequence ID" value="POM67553.1"/>
    <property type="molecule type" value="Genomic_DNA"/>
</dbReference>
<dbReference type="Proteomes" id="UP000237271">
    <property type="component" value="Unassembled WGS sequence"/>
</dbReference>
<sequence length="342" mass="38893">MQIDIQGITKGKLYTDERAKVKLTLGWELVYEFEVWIMPHHAGVDVILGTDFMIPAGVRLDLFRSTMTNPEEITVPLVRSQREIDDGTSEKHIQGSPCETMDVPSGEVVEFKLQRRQPSFVTHDLWVRRTDKLIPTVQFGKTGRAKSVKLTNVTNHDVECPAHYTFVWWVPHGDLPIEEGFVQLHTKKYREWQVLAYALSKDDQLLTKERQLYEEWLARQPPAVDRPHYETPGGIRQRPEGASRGLTCEQQWERLDELKGMEPIANAGVTDEISSNTTVSDESDDTNPALCIAVIDDVVDGETHPQQMAGVDEMSSTSESVAMEIRPRNKQMVLRCSLHDQT</sequence>
<feature type="region of interest" description="Disordered" evidence="1">
    <location>
        <begin position="224"/>
        <end position="244"/>
    </location>
</feature>
<proteinExistence type="predicted"/>
<protein>
    <submittedName>
        <fullName evidence="2">Uncharacterized protein</fullName>
    </submittedName>
</protein>
<evidence type="ECO:0000256" key="1">
    <source>
        <dbReference type="SAM" id="MobiDB-lite"/>
    </source>
</evidence>
<reference evidence="2 3" key="1">
    <citation type="journal article" date="2017" name="Genome Biol. Evol.">
        <title>Phytophthora megakarya and P. palmivora, closely related causal agents of cacao black pod rot, underwent increases in genome sizes and gene numbers by different mechanisms.</title>
        <authorList>
            <person name="Ali S.S."/>
            <person name="Shao J."/>
            <person name="Lary D.J."/>
            <person name="Kronmiller B."/>
            <person name="Shen D."/>
            <person name="Strem M.D."/>
            <person name="Amoako-Attah I."/>
            <person name="Akrofi A.Y."/>
            <person name="Begoude B.A."/>
            <person name="Ten Hoopen G.M."/>
            <person name="Coulibaly K."/>
            <person name="Kebe B.I."/>
            <person name="Melnick R.L."/>
            <person name="Guiltinan M.J."/>
            <person name="Tyler B.M."/>
            <person name="Meinhardt L.W."/>
            <person name="Bailey B.A."/>
        </authorList>
    </citation>
    <scope>NUCLEOTIDE SEQUENCE [LARGE SCALE GENOMIC DNA]</scope>
    <source>
        <strain evidence="3">sbr112.9</strain>
    </source>
</reference>
<organism evidence="2 3">
    <name type="scientific">Phytophthora palmivora</name>
    <dbReference type="NCBI Taxonomy" id="4796"/>
    <lineage>
        <taxon>Eukaryota</taxon>
        <taxon>Sar</taxon>
        <taxon>Stramenopiles</taxon>
        <taxon>Oomycota</taxon>
        <taxon>Peronosporomycetes</taxon>
        <taxon>Peronosporales</taxon>
        <taxon>Peronosporaceae</taxon>
        <taxon>Phytophthora</taxon>
    </lineage>
</organism>
<comment type="caution">
    <text evidence="2">The sequence shown here is derived from an EMBL/GenBank/DDBJ whole genome shotgun (WGS) entry which is preliminary data.</text>
</comment>
<evidence type="ECO:0000313" key="2">
    <source>
        <dbReference type="EMBL" id="POM67553.1"/>
    </source>
</evidence>
<keyword evidence="3" id="KW-1185">Reference proteome</keyword>
<gene>
    <name evidence="2" type="ORF">PHPALM_16428</name>
</gene>
<evidence type="ECO:0000313" key="3">
    <source>
        <dbReference type="Proteomes" id="UP000237271"/>
    </source>
</evidence>
<dbReference type="AlphaFoldDB" id="A0A2P4XPS4"/>
<name>A0A2P4XPS4_9STRA</name>